<keyword evidence="1" id="KW-0732">Signal</keyword>
<dbReference type="PATRIC" id="fig|1459.3.peg.3744"/>
<organism evidence="2 3">
    <name type="scientific">Sporosarcina globispora</name>
    <name type="common">Bacillus globisporus</name>
    <dbReference type="NCBI Taxonomy" id="1459"/>
    <lineage>
        <taxon>Bacteria</taxon>
        <taxon>Bacillati</taxon>
        <taxon>Bacillota</taxon>
        <taxon>Bacilli</taxon>
        <taxon>Bacillales</taxon>
        <taxon>Caryophanaceae</taxon>
        <taxon>Sporosarcina</taxon>
    </lineage>
</organism>
<reference evidence="3" key="1">
    <citation type="submission" date="2015-07" db="EMBL/GenBank/DDBJ databases">
        <title>Fjat-10036 dsm4.</title>
        <authorList>
            <person name="Liu B."/>
            <person name="Wang J."/>
            <person name="Zhu Y."/>
            <person name="Liu G."/>
            <person name="Chen Q."/>
            <person name="Chen Z."/>
            <person name="Lan J."/>
            <person name="Che J."/>
            <person name="Ge C."/>
            <person name="Shi H."/>
            <person name="Pan Z."/>
            <person name="Liu X."/>
        </authorList>
    </citation>
    <scope>NUCLEOTIDE SEQUENCE [LARGE SCALE GENOMIC DNA]</scope>
    <source>
        <strain evidence="3">DSM 4</strain>
    </source>
</reference>
<dbReference type="Proteomes" id="UP000037109">
    <property type="component" value="Unassembled WGS sequence"/>
</dbReference>
<evidence type="ECO:0008006" key="4">
    <source>
        <dbReference type="Google" id="ProtNLM"/>
    </source>
</evidence>
<dbReference type="EMBL" id="LGUF01000007">
    <property type="protein sequence ID" value="KON88348.1"/>
    <property type="molecule type" value="Genomic_DNA"/>
</dbReference>
<dbReference type="AlphaFoldDB" id="A0A0M0GEY4"/>
<comment type="caution">
    <text evidence="2">The sequence shown here is derived from an EMBL/GenBank/DDBJ whole genome shotgun (WGS) entry which is preliminary data.</text>
</comment>
<evidence type="ECO:0000313" key="3">
    <source>
        <dbReference type="Proteomes" id="UP000037109"/>
    </source>
</evidence>
<keyword evidence="3" id="KW-1185">Reference proteome</keyword>
<dbReference type="STRING" id="1459.AF332_17085"/>
<sequence length="223" mass="25532">MLSLGKKSRLFLVLCLHRSGSSATAGVMHLLGIHMGTKLLTATPFNPKGHFENMDFVAINQEILQTAKASWNNPPVNKNIEASNSTISKIRNFLAENVKPIWGLKDPRTLLTFEVWKPLLEEVADITYVFIHRPFEASVRSMANRDRKGIVYASQILTPYLKNLYHYRHTYGIPSENIIDVYFEDMLTNPKPLVKKFNEKIGNSAGYNLKEVEKFLEKDFKKF</sequence>
<accession>A0A0M0GEY4</accession>
<dbReference type="SUPFAM" id="SSF52540">
    <property type="entry name" value="P-loop containing nucleoside triphosphate hydrolases"/>
    <property type="match status" value="1"/>
</dbReference>
<evidence type="ECO:0000256" key="1">
    <source>
        <dbReference type="SAM" id="SignalP"/>
    </source>
</evidence>
<gene>
    <name evidence="2" type="ORF">AF332_17085</name>
</gene>
<evidence type="ECO:0000313" key="2">
    <source>
        <dbReference type="EMBL" id="KON88348.1"/>
    </source>
</evidence>
<feature type="chain" id="PRO_5038399782" description="Sulfotransferase family protein" evidence="1">
    <location>
        <begin position="26"/>
        <end position="223"/>
    </location>
</feature>
<proteinExistence type="predicted"/>
<dbReference type="InterPro" id="IPR027417">
    <property type="entry name" value="P-loop_NTPase"/>
</dbReference>
<dbReference type="Gene3D" id="3.40.50.300">
    <property type="entry name" value="P-loop containing nucleotide triphosphate hydrolases"/>
    <property type="match status" value="1"/>
</dbReference>
<protein>
    <recommendedName>
        <fullName evidence="4">Sulfotransferase family protein</fullName>
    </recommendedName>
</protein>
<name>A0A0M0GEY4_SPOGL</name>
<feature type="signal peptide" evidence="1">
    <location>
        <begin position="1"/>
        <end position="25"/>
    </location>
</feature>